<dbReference type="RefSeq" id="WP_323445040.1">
    <property type="nucleotide sequence ID" value="NZ_BSBI01000001.1"/>
</dbReference>
<dbReference type="Pfam" id="PF03358">
    <property type="entry name" value="FMN_red"/>
    <property type="match status" value="1"/>
</dbReference>
<dbReference type="InterPro" id="IPR029039">
    <property type="entry name" value="Flavoprotein-like_sf"/>
</dbReference>
<dbReference type="EMBL" id="BSBI01000001">
    <property type="protein sequence ID" value="GLF92922.1"/>
    <property type="molecule type" value="Genomic_DNA"/>
</dbReference>
<evidence type="ECO:0000313" key="5">
    <source>
        <dbReference type="EMBL" id="GLF92922.1"/>
    </source>
</evidence>
<gene>
    <name evidence="5" type="primary">msuE</name>
    <name evidence="5" type="ORF">SYYSPA8_01515</name>
</gene>
<reference evidence="5 6" key="1">
    <citation type="submission" date="2022-10" db="EMBL/GenBank/DDBJ databases">
        <title>Draft genome sequence of Streptomyces sp. YSPA8.</title>
        <authorList>
            <person name="Moriuchi R."/>
            <person name="Dohra H."/>
            <person name="Yamamura H."/>
            <person name="Kodani S."/>
        </authorList>
    </citation>
    <scope>NUCLEOTIDE SEQUENCE [LARGE SCALE GENOMIC DNA]</scope>
    <source>
        <strain evidence="5 6">YSPA8</strain>
    </source>
</reference>
<dbReference type="Gene3D" id="3.40.50.360">
    <property type="match status" value="1"/>
</dbReference>
<accession>A0ABQ5NRC3</accession>
<keyword evidence="1" id="KW-0285">Flavoprotein</keyword>
<dbReference type="InterPro" id="IPR051814">
    <property type="entry name" value="NAD(P)H-dep_FMN_reductase"/>
</dbReference>
<keyword evidence="2" id="KW-0288">FMN</keyword>
<evidence type="ECO:0000256" key="3">
    <source>
        <dbReference type="ARBA" id="ARBA00023002"/>
    </source>
</evidence>
<name>A0ABQ5NRC3_9ACTN</name>
<comment type="caution">
    <text evidence="5">The sequence shown here is derived from an EMBL/GenBank/DDBJ whole genome shotgun (WGS) entry which is preliminary data.</text>
</comment>
<keyword evidence="6" id="KW-1185">Reference proteome</keyword>
<evidence type="ECO:0000313" key="6">
    <source>
        <dbReference type="Proteomes" id="UP001291653"/>
    </source>
</evidence>
<dbReference type="InterPro" id="IPR005025">
    <property type="entry name" value="FMN_Rdtase-like_dom"/>
</dbReference>
<dbReference type="Proteomes" id="UP001291653">
    <property type="component" value="Unassembled WGS sequence"/>
</dbReference>
<protein>
    <submittedName>
        <fullName evidence="5">FMN reductase</fullName>
    </submittedName>
</protein>
<feature type="domain" description="NADPH-dependent FMN reductase-like" evidence="4">
    <location>
        <begin position="6"/>
        <end position="146"/>
    </location>
</feature>
<dbReference type="SUPFAM" id="SSF52218">
    <property type="entry name" value="Flavoproteins"/>
    <property type="match status" value="1"/>
</dbReference>
<dbReference type="PANTHER" id="PTHR43408:SF2">
    <property type="entry name" value="FMN REDUCTASE (NADPH)"/>
    <property type="match status" value="1"/>
</dbReference>
<evidence type="ECO:0000256" key="2">
    <source>
        <dbReference type="ARBA" id="ARBA00022643"/>
    </source>
</evidence>
<keyword evidence="3" id="KW-0560">Oxidoreductase</keyword>
<evidence type="ECO:0000256" key="1">
    <source>
        <dbReference type="ARBA" id="ARBA00022630"/>
    </source>
</evidence>
<sequence length="199" mass="20525">MTAPLTVVAVVGSPQSPSRTAALARLILDTLAGHTAIDARVIELHTLGPELPATTDRESAGGAVEEALRAVEGADLVIAATPVFRGSYPGLFKHFFDLVGQYSLAAKPVLLAATGGTERHALVIEHALRPLFGFLQAWTAPAGIYLGSGDFDGTTILNPEVYERIEMAAADVVPVAHALASVRATGRATGSAGPVARPA</sequence>
<organism evidence="5 6">
    <name type="scientific">Streptomyces yaizuensis</name>
    <dbReference type="NCBI Taxonomy" id="2989713"/>
    <lineage>
        <taxon>Bacteria</taxon>
        <taxon>Bacillati</taxon>
        <taxon>Actinomycetota</taxon>
        <taxon>Actinomycetes</taxon>
        <taxon>Kitasatosporales</taxon>
        <taxon>Streptomycetaceae</taxon>
        <taxon>Streptomyces</taxon>
    </lineage>
</organism>
<evidence type="ECO:0000259" key="4">
    <source>
        <dbReference type="Pfam" id="PF03358"/>
    </source>
</evidence>
<dbReference type="PANTHER" id="PTHR43408">
    <property type="entry name" value="FMN REDUCTASE (NADPH)"/>
    <property type="match status" value="1"/>
</dbReference>
<proteinExistence type="predicted"/>